<organism evidence="1 2">
    <name type="scientific">Morus notabilis</name>
    <dbReference type="NCBI Taxonomy" id="981085"/>
    <lineage>
        <taxon>Eukaryota</taxon>
        <taxon>Viridiplantae</taxon>
        <taxon>Streptophyta</taxon>
        <taxon>Embryophyta</taxon>
        <taxon>Tracheophyta</taxon>
        <taxon>Spermatophyta</taxon>
        <taxon>Magnoliopsida</taxon>
        <taxon>eudicotyledons</taxon>
        <taxon>Gunneridae</taxon>
        <taxon>Pentapetalae</taxon>
        <taxon>rosids</taxon>
        <taxon>fabids</taxon>
        <taxon>Rosales</taxon>
        <taxon>Moraceae</taxon>
        <taxon>Moreae</taxon>
        <taxon>Morus</taxon>
    </lineage>
</organism>
<reference evidence="2" key="1">
    <citation type="submission" date="2013-01" db="EMBL/GenBank/DDBJ databases">
        <title>Draft Genome Sequence of a Mulberry Tree, Morus notabilis C.K. Schneid.</title>
        <authorList>
            <person name="He N."/>
            <person name="Zhao S."/>
        </authorList>
    </citation>
    <scope>NUCLEOTIDE SEQUENCE</scope>
</reference>
<accession>W9QNQ0</accession>
<evidence type="ECO:0000313" key="1">
    <source>
        <dbReference type="EMBL" id="EXB36889.1"/>
    </source>
</evidence>
<name>W9QNQ0_9ROSA</name>
<dbReference type="Proteomes" id="UP000030645">
    <property type="component" value="Unassembled WGS sequence"/>
</dbReference>
<sequence>MEKTQKRRSSGGFMRSLFKAAGKHNSIARFGSNKIKPSPSEEKGASFGAQLMEHKTATTTFVKPKNNYGLPDYYYYYDASNYGGNCHRDTNNNNCCCNIGGDENVDVKAASYISYVRERFKLEKS</sequence>
<protein>
    <submittedName>
        <fullName evidence="1">Uncharacterized protein</fullName>
    </submittedName>
</protein>
<dbReference type="PANTHER" id="PTHR36030">
    <property type="entry name" value="CALMODULIN-BINDING DOMAIN-CONTAINING PROTEIN"/>
    <property type="match status" value="1"/>
</dbReference>
<keyword evidence="2" id="KW-1185">Reference proteome</keyword>
<evidence type="ECO:0000313" key="2">
    <source>
        <dbReference type="Proteomes" id="UP000030645"/>
    </source>
</evidence>
<dbReference type="EMBL" id="KE343600">
    <property type="protein sequence ID" value="EXB36889.1"/>
    <property type="molecule type" value="Genomic_DNA"/>
</dbReference>
<dbReference type="AlphaFoldDB" id="W9QNQ0"/>
<proteinExistence type="predicted"/>
<dbReference type="PANTHER" id="PTHR36030:SF1">
    <property type="entry name" value="CALMODULIN-BINDING DOMAIN-CONTAINING PROTEIN"/>
    <property type="match status" value="1"/>
</dbReference>
<gene>
    <name evidence="1" type="ORF">L484_016494</name>
</gene>